<keyword evidence="1" id="KW-0732">Signal</keyword>
<dbReference type="EMBL" id="JAYGJQ010000002">
    <property type="protein sequence ID" value="MEA9357863.1"/>
    <property type="molecule type" value="Genomic_DNA"/>
</dbReference>
<keyword evidence="3" id="KW-1185">Reference proteome</keyword>
<proteinExistence type="predicted"/>
<organism evidence="2 3">
    <name type="scientific">Bacteriovorax antarcticus</name>
    <dbReference type="NCBI Taxonomy" id="3088717"/>
    <lineage>
        <taxon>Bacteria</taxon>
        <taxon>Pseudomonadati</taxon>
        <taxon>Bdellovibrionota</taxon>
        <taxon>Bacteriovoracia</taxon>
        <taxon>Bacteriovoracales</taxon>
        <taxon>Bacteriovoracaceae</taxon>
        <taxon>Bacteriovorax</taxon>
    </lineage>
</organism>
<dbReference type="RefSeq" id="WP_323578040.1">
    <property type="nucleotide sequence ID" value="NZ_JAYGJQ010000002.1"/>
</dbReference>
<feature type="chain" id="PRO_5045608531" description="Lipoprotein" evidence="1">
    <location>
        <begin position="19"/>
        <end position="173"/>
    </location>
</feature>
<evidence type="ECO:0008006" key="4">
    <source>
        <dbReference type="Google" id="ProtNLM"/>
    </source>
</evidence>
<sequence length="173" mass="19214">MKKSLILLSLLLSFTANAKNMARTEKADDVYKEQADGSVVYVGKCSIHPDKVGINYLDKETLVEYFDSDYGRLSREEFLKKTAVLETALTDAGGLRTGSEMPIGIDDFTADKIESTTFKGLDLFRLNIGVGGGNGMILIYNRKVLNGKPVYELMAEMMDGDLEYCDSKVWLSK</sequence>
<gene>
    <name evidence="2" type="ORF">SHI21_16655</name>
</gene>
<protein>
    <recommendedName>
        <fullName evidence="4">Lipoprotein</fullName>
    </recommendedName>
</protein>
<name>A0ABU5VZR8_9BACT</name>
<comment type="caution">
    <text evidence="2">The sequence shown here is derived from an EMBL/GenBank/DDBJ whole genome shotgun (WGS) entry which is preliminary data.</text>
</comment>
<evidence type="ECO:0000313" key="2">
    <source>
        <dbReference type="EMBL" id="MEA9357863.1"/>
    </source>
</evidence>
<evidence type="ECO:0000313" key="3">
    <source>
        <dbReference type="Proteomes" id="UP001302274"/>
    </source>
</evidence>
<feature type="signal peptide" evidence="1">
    <location>
        <begin position="1"/>
        <end position="18"/>
    </location>
</feature>
<dbReference type="Proteomes" id="UP001302274">
    <property type="component" value="Unassembled WGS sequence"/>
</dbReference>
<accession>A0ABU5VZR8</accession>
<reference evidence="2 3" key="1">
    <citation type="submission" date="2023-11" db="EMBL/GenBank/DDBJ databases">
        <title>A Novel Polar Bacteriovorax (B. antarcticus) Isolated from the Biocrust in Antarctica.</title>
        <authorList>
            <person name="Mun W."/>
            <person name="Choi S.Y."/>
            <person name="Mitchell R.J."/>
        </authorList>
    </citation>
    <scope>NUCLEOTIDE SEQUENCE [LARGE SCALE GENOMIC DNA]</scope>
    <source>
        <strain evidence="2 3">PP10</strain>
    </source>
</reference>
<evidence type="ECO:0000256" key="1">
    <source>
        <dbReference type="SAM" id="SignalP"/>
    </source>
</evidence>